<dbReference type="NCBIfam" id="TIGR00361">
    <property type="entry name" value="ComEC_Rec2"/>
    <property type="match status" value="1"/>
</dbReference>
<dbReference type="OrthoDB" id="9761531at2"/>
<dbReference type="PANTHER" id="PTHR30619:SF1">
    <property type="entry name" value="RECOMBINATION PROTEIN 2"/>
    <property type="match status" value="1"/>
</dbReference>
<evidence type="ECO:0000313" key="8">
    <source>
        <dbReference type="EMBL" id="PRD65573.1"/>
    </source>
</evidence>
<dbReference type="SUPFAM" id="SSF56281">
    <property type="entry name" value="Metallo-hydrolase/oxidoreductase"/>
    <property type="match status" value="1"/>
</dbReference>
<keyword evidence="4 6" id="KW-1133">Transmembrane helix</keyword>
<evidence type="ECO:0000256" key="5">
    <source>
        <dbReference type="ARBA" id="ARBA00023136"/>
    </source>
</evidence>
<dbReference type="GO" id="GO:0005886">
    <property type="term" value="C:plasma membrane"/>
    <property type="evidence" value="ECO:0007669"/>
    <property type="project" value="UniProtKB-SubCell"/>
</dbReference>
<reference evidence="8 9" key="1">
    <citation type="submission" date="2018-03" db="EMBL/GenBank/DDBJ databases">
        <title>Comparative genomics illustrates the genes involved in a hyperalkaliphilic mechanisms of Serpentinomonas isolated from highly-alkaline calcium-rich serpentinized springs.</title>
        <authorList>
            <person name="Suzuki S."/>
            <person name="Ishii S."/>
            <person name="Walworth N."/>
            <person name="Bird L."/>
            <person name="Kuenen J.G."/>
            <person name="Nealson K.H."/>
        </authorList>
    </citation>
    <scope>NUCLEOTIDE SEQUENCE [LARGE SCALE GENOMIC DNA]</scope>
    <source>
        <strain evidence="8 9">P1</strain>
    </source>
</reference>
<evidence type="ECO:0000256" key="4">
    <source>
        <dbReference type="ARBA" id="ARBA00022989"/>
    </source>
</evidence>
<dbReference type="Pfam" id="PF13567">
    <property type="entry name" value="DUF4131"/>
    <property type="match status" value="1"/>
</dbReference>
<evidence type="ECO:0000256" key="1">
    <source>
        <dbReference type="ARBA" id="ARBA00004651"/>
    </source>
</evidence>
<accession>A0A2S9K538</accession>
<dbReference type="InterPro" id="IPR035681">
    <property type="entry name" value="ComA-like_MBL"/>
</dbReference>
<dbReference type="EMBL" id="PVLQ01000027">
    <property type="protein sequence ID" value="PRD65573.1"/>
    <property type="molecule type" value="Genomic_DNA"/>
</dbReference>
<dbReference type="InterPro" id="IPR004797">
    <property type="entry name" value="Competence_ComEC/Rec2"/>
</dbReference>
<dbReference type="Pfam" id="PF00753">
    <property type="entry name" value="Lactamase_B"/>
    <property type="match status" value="1"/>
</dbReference>
<keyword evidence="2" id="KW-1003">Cell membrane</keyword>
<feature type="transmembrane region" description="Helical" evidence="6">
    <location>
        <begin position="474"/>
        <end position="493"/>
    </location>
</feature>
<dbReference type="InterPro" id="IPR025405">
    <property type="entry name" value="DUF4131"/>
</dbReference>
<feature type="transmembrane region" description="Helical" evidence="6">
    <location>
        <begin position="523"/>
        <end position="542"/>
    </location>
</feature>
<keyword evidence="3 6" id="KW-0812">Transmembrane</keyword>
<dbReference type="Proteomes" id="UP000238589">
    <property type="component" value="Unassembled WGS sequence"/>
</dbReference>
<name>A0A2S9K538_9BURK</name>
<protein>
    <submittedName>
        <fullName evidence="8">DNA internalization-related competence protein ComEC/Rec2</fullName>
    </submittedName>
</protein>
<dbReference type="NCBIfam" id="TIGR00360">
    <property type="entry name" value="ComEC_N-term"/>
    <property type="match status" value="1"/>
</dbReference>
<dbReference type="PANTHER" id="PTHR30619">
    <property type="entry name" value="DNA INTERNALIZATION/COMPETENCE PROTEIN COMEC/REC2"/>
    <property type="match status" value="1"/>
</dbReference>
<organism evidence="8 9">
    <name type="scientific">Malikia granosa</name>
    <dbReference type="NCBI Taxonomy" id="263067"/>
    <lineage>
        <taxon>Bacteria</taxon>
        <taxon>Pseudomonadati</taxon>
        <taxon>Pseudomonadota</taxon>
        <taxon>Betaproteobacteria</taxon>
        <taxon>Burkholderiales</taxon>
        <taxon>Comamonadaceae</taxon>
        <taxon>Malikia</taxon>
    </lineage>
</organism>
<feature type="transmembrane region" description="Helical" evidence="6">
    <location>
        <begin position="338"/>
        <end position="359"/>
    </location>
</feature>
<dbReference type="Pfam" id="PF03772">
    <property type="entry name" value="Competence"/>
    <property type="match status" value="1"/>
</dbReference>
<feature type="transmembrane region" description="Helical" evidence="6">
    <location>
        <begin position="25"/>
        <end position="44"/>
    </location>
</feature>
<feature type="domain" description="Metallo-beta-lactamase" evidence="7">
    <location>
        <begin position="579"/>
        <end position="768"/>
    </location>
</feature>
<evidence type="ECO:0000256" key="2">
    <source>
        <dbReference type="ARBA" id="ARBA00022475"/>
    </source>
</evidence>
<keyword evidence="5 6" id="KW-0472">Membrane</keyword>
<dbReference type="GO" id="GO:0030420">
    <property type="term" value="P:establishment of competence for transformation"/>
    <property type="evidence" value="ECO:0007669"/>
    <property type="project" value="InterPro"/>
</dbReference>
<feature type="transmembrane region" description="Helical" evidence="6">
    <location>
        <begin position="406"/>
        <end position="423"/>
    </location>
</feature>
<evidence type="ECO:0000259" key="7">
    <source>
        <dbReference type="SMART" id="SM00849"/>
    </source>
</evidence>
<keyword evidence="9" id="KW-1185">Reference proteome</keyword>
<dbReference type="InterPro" id="IPR001279">
    <property type="entry name" value="Metallo-B-lactamas"/>
</dbReference>
<dbReference type="CDD" id="cd07731">
    <property type="entry name" value="ComA-like_MBL-fold"/>
    <property type="match status" value="1"/>
</dbReference>
<feature type="transmembrane region" description="Helical" evidence="6">
    <location>
        <begin position="379"/>
        <end position="397"/>
    </location>
</feature>
<comment type="subcellular location">
    <subcellularLocation>
        <location evidence="1">Cell membrane</location>
        <topology evidence="1">Multi-pass membrane protein</topology>
    </subcellularLocation>
</comment>
<dbReference type="InterPro" id="IPR004477">
    <property type="entry name" value="ComEC_N"/>
</dbReference>
<evidence type="ECO:0000313" key="9">
    <source>
        <dbReference type="Proteomes" id="UP000238589"/>
    </source>
</evidence>
<feature type="transmembrane region" description="Helical" evidence="6">
    <location>
        <begin position="78"/>
        <end position="97"/>
    </location>
</feature>
<comment type="caution">
    <text evidence="8">The sequence shown here is derived from an EMBL/GenBank/DDBJ whole genome shotgun (WGS) entry which is preliminary data.</text>
</comment>
<proteinExistence type="predicted"/>
<evidence type="ECO:0000256" key="3">
    <source>
        <dbReference type="ARBA" id="ARBA00022692"/>
    </source>
</evidence>
<dbReference type="InterPro" id="IPR052159">
    <property type="entry name" value="Competence_DNA_uptake"/>
</dbReference>
<dbReference type="InterPro" id="IPR036866">
    <property type="entry name" value="RibonucZ/Hydroxyglut_hydro"/>
</dbReference>
<gene>
    <name evidence="8" type="ORF">C6P64_08325</name>
</gene>
<dbReference type="SMART" id="SM00849">
    <property type="entry name" value="Lactamase_B"/>
    <property type="match status" value="1"/>
</dbReference>
<dbReference type="Gene3D" id="3.60.15.10">
    <property type="entry name" value="Ribonuclease Z/Hydroxyacylglutathione hydrolase-like"/>
    <property type="match status" value="1"/>
</dbReference>
<sequence length="832" mass="89310">MIATLLGAVMGVALQLQQPVLWSAHAYLGLMLLGVGLAGLAWMLRRRDGGPGAAGRLQGAGRSSAAPARAWLRLARSALLALAVLALMAGATGLRALERAGQLLPAALDGQELLLVGHVAGLPRPGERGVQFEFVVESARWNGLLVESPGRVQLGWWKRSAESDATAQVQPAKSIKPAPIAPPTLLPGQRWELVARLQRPHGLANPQGFDLELWLWEQGLQATGSVREGRGRLAPRQLPGQVWLPVAQARQAVRAAIQAAVPDARAAGLLAALVVGDQAAIDSDDWEVFRLTGVAHLVSISGLHVTMFALLASACVGRGWRALARFWPGLLWRCPAPTAAALGGLALAFSYALFAGWGVPAQRTVLMLACLTWLRLNGARWPWPVLLLAVMVVVLLLDPWALLQPGFWLSFVAVGVLLASSWLGQAESSGLRAWFIDLLRTQAIVSVALAPLTLLCFGLMSIVGLLANLAAVPWVTGLVTPLAMLGLLWAPLWRLAAWAADLMTAGLQGLARLPWAAFERPELPPALALLTLAGAVLLVLRLPWAQRAWGLLLCWPLLTWTPPRPMVGEFELLAPDIGQGSAVLVRTARHSLVHDTGPGQGSGSAAQRVLLPLLRAGGDRLDLLVASHDDLDHAGGLSELLRQHPRAELWASYDTRRATGRAARRCEAGQRWSWDGVGFEWLHPRAEDDGLRLSDNARSCVLRVSSASGRVALLTGDITAAEESRLLQDLPGLRADLLLAAHHGSSTSSGEAWLDALRPRWVVIQSGHQNRFGHPAPEVLQRLRARAIAWSNSPSCGAASWRSDRPAALLCQRQVRPRYWQADADAAIDLGQ</sequence>
<evidence type="ECO:0000256" key="6">
    <source>
        <dbReference type="SAM" id="Phobius"/>
    </source>
</evidence>
<feature type="transmembrane region" description="Helical" evidence="6">
    <location>
        <begin position="443"/>
        <end position="467"/>
    </location>
</feature>
<dbReference type="AlphaFoldDB" id="A0A2S9K538"/>
<dbReference type="RefSeq" id="WP_105748098.1">
    <property type="nucleotide sequence ID" value="NZ_PVLQ01000027.1"/>
</dbReference>